<dbReference type="InterPro" id="IPR011604">
    <property type="entry name" value="PDDEXK-like_dom_sf"/>
</dbReference>
<dbReference type="Gene3D" id="3.90.320.10">
    <property type="match status" value="1"/>
</dbReference>
<feature type="domain" description="PD-(D/E)XK endonuclease-like" evidence="1">
    <location>
        <begin position="711"/>
        <end position="919"/>
    </location>
</feature>
<dbReference type="EMBL" id="JAAORB010000002">
    <property type="protein sequence ID" value="NHQ73135.1"/>
    <property type="molecule type" value="Genomic_DNA"/>
</dbReference>
<comment type="caution">
    <text evidence="2">The sequence shown here is derived from an EMBL/GenBank/DDBJ whole genome shotgun (WGS) entry which is preliminary data.</text>
</comment>
<proteinExistence type="predicted"/>
<dbReference type="Proteomes" id="UP000639775">
    <property type="component" value="Unassembled WGS sequence"/>
</dbReference>
<dbReference type="InterPro" id="IPR014153">
    <property type="entry name" value="Ds_break_AddB"/>
</dbReference>
<evidence type="ECO:0000313" key="2">
    <source>
        <dbReference type="EMBL" id="NHQ73135.1"/>
    </source>
</evidence>
<dbReference type="SUPFAM" id="SSF52540">
    <property type="entry name" value="P-loop containing nucleoside triphosphate hydrolases"/>
    <property type="match status" value="1"/>
</dbReference>
<accession>A0A967BAP6</accession>
<sequence>MFEKSDQPRVFGLPLGVDFPRALVDGLMARHQGHPPEALARVHLIVNTRRMARRIRTLFDQGPAMLLPRISLLTDLGEDWDLAHIPDPVPPLRRRLELTQLVASLLQAQPDIAPRSSLYALSDSLAALMDEMHGEGVSPDRIADLDIADQSGHWERIKTFLGIVRHYFETGTEHPDVETRQRMVIEHVTTQWQDTPPNHPVIIAGSTGSRGATQLLMRAVTQLPQGAVVLPGVDFDMPQQVWQALNDAMLSEDHPQYRFADLMNGLGLTPDAIGRWTDTAPTNPARNQLLSLALRPAPVTDQWLEDGPKLADLGSATADVTLVEAPSARIEALTIAMRLRQAAEDGQTAALITPDRTLTRQVTAALDRWNILPDDSAGMPLHLSAPGRFLRHVGDLFRDRLTAELLLTLLKHPLAHSGADRGTHLRLTRELELHLRRHGPPYPQAADLTAWADKQTDPMAQSWAAWISDCITAKEVSGDLQLAEFVTRHIDLASRIASGPNAEAAGNLWAKDAGQEAWKTVSTLQDNAPHGGRINASDYTSLFHGILSGQEVRNPDTPHPDVLIWGTLEARVQGADVLILAGLNEGSWPEAPKPDPWLNRALRNQAGLLLPERRIGLSAHDFQQAASAPEVWMTRSIRSDDAETVPSRWLNRIKNLLQGLPDQGGRAALDAMSARGTRWLELANQLEEPGSTPAATRPAPCPPVAARPHDLSVTEIKRLIRDPYAIYAKHLLKLRPLDPLMKTPDALLRGTVLHEILEGFIADTRNDPALCTRDALMQKTETVLAEIVPWAQSQAVWRARMDRVADWFIEGEHHRRTIAQPTALESGGKATLPELGVTLTAKADRIDIDQRGALHIYDYKTGAPPSDKEQEFFDKQLLLEAAIAEQAGFGDLSPSPVAQAVFIGLGNPPKTVLAPLDKEPPAQVWKEFEALMRAYMEADRGFISRRAMQKKIDKGDYDQLARFGEWDITDTPDTQEVG</sequence>
<name>A0A967BAP6_9RHOB</name>
<dbReference type="NCBIfam" id="TIGR02786">
    <property type="entry name" value="addB_alphas"/>
    <property type="match status" value="1"/>
</dbReference>
<protein>
    <submittedName>
        <fullName evidence="2">Double-strand break repair protein AddB</fullName>
    </submittedName>
</protein>
<evidence type="ECO:0000259" key="1">
    <source>
        <dbReference type="Pfam" id="PF12705"/>
    </source>
</evidence>
<evidence type="ECO:0000313" key="3">
    <source>
        <dbReference type="Proteomes" id="UP000639775"/>
    </source>
</evidence>
<dbReference type="InterPro" id="IPR027417">
    <property type="entry name" value="P-loop_NTPase"/>
</dbReference>
<reference evidence="2" key="1">
    <citation type="submission" date="2020-03" db="EMBL/GenBank/DDBJ databases">
        <title>Roseovarius gahaiensis sp. nov., isolated from Gahai Saline Lake, China.</title>
        <authorList>
            <person name="Sun X."/>
        </authorList>
    </citation>
    <scope>NUCLEOTIDE SEQUENCE</scope>
    <source>
        <strain evidence="2">GH877</strain>
    </source>
</reference>
<organism evidence="2 3">
    <name type="scientific">Roseovarius gahaiensis</name>
    <dbReference type="NCBI Taxonomy" id="2716691"/>
    <lineage>
        <taxon>Bacteria</taxon>
        <taxon>Pseudomonadati</taxon>
        <taxon>Pseudomonadota</taxon>
        <taxon>Alphaproteobacteria</taxon>
        <taxon>Rhodobacterales</taxon>
        <taxon>Roseobacteraceae</taxon>
        <taxon>Roseovarius</taxon>
    </lineage>
</organism>
<keyword evidence="3" id="KW-1185">Reference proteome</keyword>
<dbReference type="RefSeq" id="WP_167192822.1">
    <property type="nucleotide sequence ID" value="NZ_JAAORB010000002.1"/>
</dbReference>
<gene>
    <name evidence="2" type="primary">addB</name>
    <name evidence="2" type="ORF">HAT86_01485</name>
</gene>
<dbReference type="InterPro" id="IPR038726">
    <property type="entry name" value="PDDEXK_AddAB-type"/>
</dbReference>
<dbReference type="AlphaFoldDB" id="A0A967BAP6"/>
<dbReference type="Pfam" id="PF12705">
    <property type="entry name" value="PDDEXK_1"/>
    <property type="match status" value="1"/>
</dbReference>